<comment type="caution">
    <text evidence="2">The sequence shown here is derived from an EMBL/GenBank/DDBJ whole genome shotgun (WGS) entry which is preliminary data.</text>
</comment>
<dbReference type="Gene3D" id="1.10.287.1060">
    <property type="entry name" value="ESAT-6-like"/>
    <property type="match status" value="1"/>
</dbReference>
<accession>A0ABP9E4Y5</accession>
<feature type="compositionally biased region" description="Gly residues" evidence="1">
    <location>
        <begin position="99"/>
        <end position="108"/>
    </location>
</feature>
<evidence type="ECO:0000313" key="3">
    <source>
        <dbReference type="Proteomes" id="UP001500457"/>
    </source>
</evidence>
<dbReference type="NCBIfam" id="TIGR03930">
    <property type="entry name" value="WXG100_ESAT6"/>
    <property type="match status" value="1"/>
</dbReference>
<dbReference type="Proteomes" id="UP001500457">
    <property type="component" value="Unassembled WGS sequence"/>
</dbReference>
<keyword evidence="3" id="KW-1185">Reference proteome</keyword>
<dbReference type="InterPro" id="IPR036689">
    <property type="entry name" value="ESAT-6-like_sf"/>
</dbReference>
<organism evidence="2 3">
    <name type="scientific">Actinomycetospora straminea</name>
    <dbReference type="NCBI Taxonomy" id="663607"/>
    <lineage>
        <taxon>Bacteria</taxon>
        <taxon>Bacillati</taxon>
        <taxon>Actinomycetota</taxon>
        <taxon>Actinomycetes</taxon>
        <taxon>Pseudonocardiales</taxon>
        <taxon>Pseudonocardiaceae</taxon>
        <taxon>Actinomycetospora</taxon>
    </lineage>
</organism>
<gene>
    <name evidence="2" type="ORF">GCM10023203_12730</name>
</gene>
<feature type="region of interest" description="Disordered" evidence="1">
    <location>
        <begin position="99"/>
        <end position="124"/>
    </location>
</feature>
<sequence length="124" mass="12661">MAGGFGTQTGVMTEVANRLETINGELQGRLQALRGRVEPLVAEWQGRGSTAFQGTMANWSTDAKRINDALLGIAGRVRAGGVQYQATEDDMSRLLNVLGDGGGAGGGAPTAPSAGTISSALDGR</sequence>
<name>A0ABP9E4Y5_9PSEU</name>
<dbReference type="Pfam" id="PF06013">
    <property type="entry name" value="WXG100"/>
    <property type="match status" value="1"/>
</dbReference>
<dbReference type="EMBL" id="BAABHQ010000002">
    <property type="protein sequence ID" value="GAA4865983.1"/>
    <property type="molecule type" value="Genomic_DNA"/>
</dbReference>
<evidence type="ECO:0000313" key="2">
    <source>
        <dbReference type="EMBL" id="GAA4865983.1"/>
    </source>
</evidence>
<proteinExistence type="predicted"/>
<evidence type="ECO:0008006" key="4">
    <source>
        <dbReference type="Google" id="ProtNLM"/>
    </source>
</evidence>
<protein>
    <recommendedName>
        <fullName evidence="4">WXG100 family type VII secretion target</fullName>
    </recommendedName>
</protein>
<dbReference type="RefSeq" id="WP_274229873.1">
    <property type="nucleotide sequence ID" value="NZ_BAABHQ010000002.1"/>
</dbReference>
<reference evidence="3" key="1">
    <citation type="journal article" date="2019" name="Int. J. Syst. Evol. Microbiol.">
        <title>The Global Catalogue of Microorganisms (GCM) 10K type strain sequencing project: providing services to taxonomists for standard genome sequencing and annotation.</title>
        <authorList>
            <consortium name="The Broad Institute Genomics Platform"/>
            <consortium name="The Broad Institute Genome Sequencing Center for Infectious Disease"/>
            <person name="Wu L."/>
            <person name="Ma J."/>
        </authorList>
    </citation>
    <scope>NUCLEOTIDE SEQUENCE [LARGE SCALE GENOMIC DNA]</scope>
    <source>
        <strain evidence="3">JCM 17983</strain>
    </source>
</reference>
<evidence type="ECO:0000256" key="1">
    <source>
        <dbReference type="SAM" id="MobiDB-lite"/>
    </source>
</evidence>
<dbReference type="SUPFAM" id="SSF140453">
    <property type="entry name" value="EsxAB dimer-like"/>
    <property type="match status" value="1"/>
</dbReference>
<dbReference type="InterPro" id="IPR010310">
    <property type="entry name" value="T7SS_ESAT-6-like"/>
</dbReference>